<evidence type="ECO:0000313" key="2">
    <source>
        <dbReference type="EMBL" id="CAB5217798.1"/>
    </source>
</evidence>
<dbReference type="EMBL" id="LR796606">
    <property type="protein sequence ID" value="CAB4153567.1"/>
    <property type="molecule type" value="Genomic_DNA"/>
</dbReference>
<proteinExistence type="predicted"/>
<gene>
    <name evidence="2" type="ORF">UFOVP206_20</name>
    <name evidence="1" type="ORF">UFOVP627_25</name>
</gene>
<evidence type="ECO:0000313" key="1">
    <source>
        <dbReference type="EMBL" id="CAB4153567.1"/>
    </source>
</evidence>
<accession>A0A6J5N597</accession>
<reference evidence="1" key="1">
    <citation type="submission" date="2020-04" db="EMBL/GenBank/DDBJ databases">
        <authorList>
            <person name="Chiriac C."/>
            <person name="Salcher M."/>
            <person name="Ghai R."/>
            <person name="Kavagutti S V."/>
        </authorList>
    </citation>
    <scope>NUCLEOTIDE SEQUENCE</scope>
</reference>
<organism evidence="1">
    <name type="scientific">uncultured Caudovirales phage</name>
    <dbReference type="NCBI Taxonomy" id="2100421"/>
    <lineage>
        <taxon>Viruses</taxon>
        <taxon>Duplodnaviria</taxon>
        <taxon>Heunggongvirae</taxon>
        <taxon>Uroviricota</taxon>
        <taxon>Caudoviricetes</taxon>
        <taxon>Peduoviridae</taxon>
        <taxon>Maltschvirus</taxon>
        <taxon>Maltschvirus maltsch</taxon>
    </lineage>
</organism>
<sequence>MIKKDYKVKDDNIKKLKLYLKKQEQDGGNKNK</sequence>
<protein>
    <submittedName>
        <fullName evidence="1">Uncharacterized protein</fullName>
    </submittedName>
</protein>
<name>A0A6J5N597_9CAUD</name>
<dbReference type="EMBL" id="LR798250">
    <property type="protein sequence ID" value="CAB5217798.1"/>
    <property type="molecule type" value="Genomic_DNA"/>
</dbReference>